<accession>A0ABW6RSZ8</accession>
<sequence>MRKSVLSTLMAAMVCATGMVMPASAGAQAPTRPALRAEEGVTFTYGPAEFNDAGDHVSWNWS</sequence>
<name>A0ABW6RSZ8_9ACTN</name>
<evidence type="ECO:0000256" key="1">
    <source>
        <dbReference type="SAM" id="SignalP"/>
    </source>
</evidence>
<feature type="signal peptide" evidence="1">
    <location>
        <begin position="1"/>
        <end position="25"/>
    </location>
</feature>
<comment type="caution">
    <text evidence="2">The sequence shown here is derived from an EMBL/GenBank/DDBJ whole genome shotgun (WGS) entry which is preliminary data.</text>
</comment>
<dbReference type="Proteomes" id="UP001601976">
    <property type="component" value="Unassembled WGS sequence"/>
</dbReference>
<evidence type="ECO:0000313" key="3">
    <source>
        <dbReference type="Proteomes" id="UP001601976"/>
    </source>
</evidence>
<evidence type="ECO:0000313" key="2">
    <source>
        <dbReference type="EMBL" id="MFF3343667.1"/>
    </source>
</evidence>
<dbReference type="EMBL" id="JBIAPK010000017">
    <property type="protein sequence ID" value="MFF3343667.1"/>
    <property type="molecule type" value="Genomic_DNA"/>
</dbReference>
<organism evidence="2 3">
    <name type="scientific">Streptomyces flavidovirens</name>
    <dbReference type="NCBI Taxonomy" id="67298"/>
    <lineage>
        <taxon>Bacteria</taxon>
        <taxon>Bacillati</taxon>
        <taxon>Actinomycetota</taxon>
        <taxon>Actinomycetes</taxon>
        <taxon>Kitasatosporales</taxon>
        <taxon>Streptomycetaceae</taxon>
        <taxon>Streptomyces</taxon>
    </lineage>
</organism>
<keyword evidence="3" id="KW-1185">Reference proteome</keyword>
<gene>
    <name evidence="2" type="ORF">ACFYWW_34130</name>
</gene>
<feature type="chain" id="PRO_5046952638" evidence="1">
    <location>
        <begin position="26"/>
        <end position="62"/>
    </location>
</feature>
<proteinExistence type="predicted"/>
<dbReference type="RefSeq" id="WP_387899592.1">
    <property type="nucleotide sequence ID" value="NZ_JBIAPK010000017.1"/>
</dbReference>
<keyword evidence="1" id="KW-0732">Signal</keyword>
<reference evidence="2 3" key="1">
    <citation type="submission" date="2024-10" db="EMBL/GenBank/DDBJ databases">
        <title>The Natural Products Discovery Center: Release of the First 8490 Sequenced Strains for Exploring Actinobacteria Biosynthetic Diversity.</title>
        <authorList>
            <person name="Kalkreuter E."/>
            <person name="Kautsar S.A."/>
            <person name="Yang D."/>
            <person name="Bader C.D."/>
            <person name="Teijaro C.N."/>
            <person name="Fluegel L."/>
            <person name="Davis C.M."/>
            <person name="Simpson J.R."/>
            <person name="Lauterbach L."/>
            <person name="Steele A.D."/>
            <person name="Gui C."/>
            <person name="Meng S."/>
            <person name="Li G."/>
            <person name="Viehrig K."/>
            <person name="Ye F."/>
            <person name="Su P."/>
            <person name="Kiefer A.F."/>
            <person name="Nichols A."/>
            <person name="Cepeda A.J."/>
            <person name="Yan W."/>
            <person name="Fan B."/>
            <person name="Jiang Y."/>
            <person name="Adhikari A."/>
            <person name="Zheng C.-J."/>
            <person name="Schuster L."/>
            <person name="Cowan T.M."/>
            <person name="Smanski M.J."/>
            <person name="Chevrette M.G."/>
            <person name="De Carvalho L.P.S."/>
            <person name="Shen B."/>
        </authorList>
    </citation>
    <scope>NUCLEOTIDE SEQUENCE [LARGE SCALE GENOMIC DNA]</scope>
    <source>
        <strain evidence="2 3">NPDC003029</strain>
    </source>
</reference>
<protein>
    <submittedName>
        <fullName evidence="2">Uncharacterized protein</fullName>
    </submittedName>
</protein>